<evidence type="ECO:0000256" key="11">
    <source>
        <dbReference type="SAM" id="Phobius"/>
    </source>
</evidence>
<evidence type="ECO:0000256" key="10">
    <source>
        <dbReference type="SAM" id="MobiDB-lite"/>
    </source>
</evidence>
<evidence type="ECO:0000256" key="8">
    <source>
        <dbReference type="ARBA" id="ARBA00023010"/>
    </source>
</evidence>
<evidence type="ECO:0000256" key="4">
    <source>
        <dbReference type="ARBA" id="ARBA00022475"/>
    </source>
</evidence>
<keyword evidence="6" id="KW-0653">Protein transport</keyword>
<dbReference type="InterPro" id="IPR003849">
    <property type="entry name" value="Preprotein_translocase_YajC"/>
</dbReference>
<dbReference type="RefSeq" id="WP_121484547.1">
    <property type="nucleotide sequence ID" value="NZ_QQXL01000002.1"/>
</dbReference>
<evidence type="ECO:0000313" key="13">
    <source>
        <dbReference type="Proteomes" id="UP000273119"/>
    </source>
</evidence>
<dbReference type="SMART" id="SM01323">
    <property type="entry name" value="YajC"/>
    <property type="match status" value="1"/>
</dbReference>
<feature type="region of interest" description="Disordered" evidence="10">
    <location>
        <begin position="108"/>
        <end position="148"/>
    </location>
</feature>
<keyword evidence="8" id="KW-0811">Translocation</keyword>
<keyword evidence="4" id="KW-1003">Cell membrane</keyword>
<feature type="compositionally biased region" description="Basic and acidic residues" evidence="10">
    <location>
        <begin position="124"/>
        <end position="138"/>
    </location>
</feature>
<protein>
    <submittedName>
        <fullName evidence="12">Preprotein translocase subunit YajC</fullName>
    </submittedName>
</protein>
<keyword evidence="3" id="KW-0813">Transport</keyword>
<dbReference type="PANTHER" id="PTHR33909:SF1">
    <property type="entry name" value="SEC TRANSLOCON ACCESSORY COMPLEX SUBUNIT YAJC"/>
    <property type="match status" value="1"/>
</dbReference>
<name>A0A496PL16_9MICC</name>
<evidence type="ECO:0000256" key="1">
    <source>
        <dbReference type="ARBA" id="ARBA00004162"/>
    </source>
</evidence>
<dbReference type="GO" id="GO:0015031">
    <property type="term" value="P:protein transport"/>
    <property type="evidence" value="ECO:0007669"/>
    <property type="project" value="UniProtKB-KW"/>
</dbReference>
<comment type="subcellular location">
    <subcellularLocation>
        <location evidence="1">Cell membrane</location>
        <topology evidence="1">Single-pass membrane protein</topology>
    </subcellularLocation>
</comment>
<organism evidence="12 13">
    <name type="scientific">Galactobacter caseinivorans</name>
    <dbReference type="NCBI Taxonomy" id="2676123"/>
    <lineage>
        <taxon>Bacteria</taxon>
        <taxon>Bacillati</taxon>
        <taxon>Actinomycetota</taxon>
        <taxon>Actinomycetes</taxon>
        <taxon>Micrococcales</taxon>
        <taxon>Micrococcaceae</taxon>
        <taxon>Galactobacter</taxon>
    </lineage>
</organism>
<evidence type="ECO:0000256" key="7">
    <source>
        <dbReference type="ARBA" id="ARBA00022989"/>
    </source>
</evidence>
<keyword evidence="5 11" id="KW-0812">Transmembrane</keyword>
<dbReference type="PANTHER" id="PTHR33909">
    <property type="entry name" value="SEC TRANSLOCON ACCESSORY COMPLEX SUBUNIT YAJC"/>
    <property type="match status" value="1"/>
</dbReference>
<keyword evidence="13" id="KW-1185">Reference proteome</keyword>
<dbReference type="Proteomes" id="UP000273119">
    <property type="component" value="Unassembled WGS sequence"/>
</dbReference>
<reference evidence="12 13" key="1">
    <citation type="submission" date="2018-07" db="EMBL/GenBank/DDBJ databases">
        <title>Arthrobacter sp. nov., isolated from raw cow's milk with high bacterial count.</title>
        <authorList>
            <person name="Hahne J."/>
            <person name="Isele D."/>
            <person name="Lipski A."/>
        </authorList>
    </citation>
    <scope>NUCLEOTIDE SEQUENCE [LARGE SCALE GENOMIC DNA]</scope>
    <source>
        <strain evidence="12 13">JZ R-183</strain>
    </source>
</reference>
<dbReference type="Pfam" id="PF02699">
    <property type="entry name" value="YajC"/>
    <property type="match status" value="1"/>
</dbReference>
<evidence type="ECO:0000256" key="5">
    <source>
        <dbReference type="ARBA" id="ARBA00022692"/>
    </source>
</evidence>
<evidence type="ECO:0000313" key="12">
    <source>
        <dbReference type="EMBL" id="RKW71212.1"/>
    </source>
</evidence>
<keyword evidence="7 11" id="KW-1133">Transmembrane helix</keyword>
<dbReference type="EMBL" id="QQXL01000002">
    <property type="protein sequence ID" value="RKW71212.1"/>
    <property type="molecule type" value="Genomic_DNA"/>
</dbReference>
<dbReference type="GO" id="GO:0005886">
    <property type="term" value="C:plasma membrane"/>
    <property type="evidence" value="ECO:0007669"/>
    <property type="project" value="UniProtKB-SubCell"/>
</dbReference>
<accession>A0A496PL16</accession>
<proteinExistence type="inferred from homology"/>
<feature type="compositionally biased region" description="Low complexity" evidence="10">
    <location>
        <begin position="108"/>
        <end position="118"/>
    </location>
</feature>
<evidence type="ECO:0000256" key="9">
    <source>
        <dbReference type="ARBA" id="ARBA00023136"/>
    </source>
</evidence>
<feature type="transmembrane region" description="Helical" evidence="11">
    <location>
        <begin position="20"/>
        <end position="37"/>
    </location>
</feature>
<comment type="caution">
    <text evidence="12">The sequence shown here is derived from an EMBL/GenBank/DDBJ whole genome shotgun (WGS) entry which is preliminary data.</text>
</comment>
<gene>
    <name evidence="12" type="primary">yajC</name>
    <name evidence="12" type="ORF">DWQ67_05360</name>
</gene>
<evidence type="ECO:0000256" key="6">
    <source>
        <dbReference type="ARBA" id="ARBA00022927"/>
    </source>
</evidence>
<keyword evidence="9 11" id="KW-0472">Membrane</keyword>
<evidence type="ECO:0000256" key="2">
    <source>
        <dbReference type="ARBA" id="ARBA00006742"/>
    </source>
</evidence>
<dbReference type="NCBIfam" id="TIGR00739">
    <property type="entry name" value="yajC"/>
    <property type="match status" value="1"/>
</dbReference>
<dbReference type="AlphaFoldDB" id="A0A496PL16"/>
<comment type="similarity">
    <text evidence="2">Belongs to the YajC family.</text>
</comment>
<evidence type="ECO:0000256" key="3">
    <source>
        <dbReference type="ARBA" id="ARBA00022448"/>
    </source>
</evidence>
<sequence length="148" mass="15573">MTTSNILAEGEQAAAGGIDPIMIVLGIMVVFLIFMMMRNRKKAAAAQEEKKSKLVPGAEVMTTAGLFATVVSIDAEANRVVLEVSPGTQMTFDARAISQFVEEPAPVVADSPADAAAARGELNLSKDTDATETPARDEDGPEGQQPRP</sequence>